<comment type="caution">
    <text evidence="6">The sequence shown here is derived from an EMBL/GenBank/DDBJ whole genome shotgun (WGS) entry which is preliminary data.</text>
</comment>
<dbReference type="Pfam" id="PF09261">
    <property type="entry name" value="Alpha-mann_mid"/>
    <property type="match status" value="1"/>
</dbReference>
<accession>A0A9D9IB62</accession>
<evidence type="ECO:0000256" key="1">
    <source>
        <dbReference type="ARBA" id="ARBA00009792"/>
    </source>
</evidence>
<dbReference type="FunFam" id="2.70.98.30:FF:000010">
    <property type="entry name" value="Cytosolic alpha-mannosidase"/>
    <property type="match status" value="1"/>
</dbReference>
<dbReference type="Pfam" id="PF01074">
    <property type="entry name" value="Glyco_hydro_38N"/>
    <property type="match status" value="1"/>
</dbReference>
<dbReference type="InterPro" id="IPR027291">
    <property type="entry name" value="Glyco_hydro_38_N_sf"/>
</dbReference>
<feature type="non-terminal residue" evidence="6">
    <location>
        <position position="1"/>
    </location>
</feature>
<dbReference type="Pfam" id="PF07748">
    <property type="entry name" value="Glyco_hydro_38C"/>
    <property type="match status" value="1"/>
</dbReference>
<dbReference type="EMBL" id="JADIMF010000070">
    <property type="protein sequence ID" value="MBO8469011.1"/>
    <property type="molecule type" value="Genomic_DNA"/>
</dbReference>
<dbReference type="GO" id="GO:0006013">
    <property type="term" value="P:mannose metabolic process"/>
    <property type="evidence" value="ECO:0007669"/>
    <property type="project" value="InterPro"/>
</dbReference>
<dbReference type="Gene3D" id="2.60.40.2220">
    <property type="match status" value="1"/>
</dbReference>
<evidence type="ECO:0000256" key="4">
    <source>
        <dbReference type="ARBA" id="ARBA00023295"/>
    </source>
</evidence>
<dbReference type="FunFam" id="1.20.1270.50:FF:000004">
    <property type="entry name" value="alpha-mannosidase 2C1 isoform X1"/>
    <property type="match status" value="1"/>
</dbReference>
<evidence type="ECO:0000256" key="2">
    <source>
        <dbReference type="ARBA" id="ARBA00022723"/>
    </source>
</evidence>
<evidence type="ECO:0000256" key="3">
    <source>
        <dbReference type="ARBA" id="ARBA00022801"/>
    </source>
</evidence>
<dbReference type="SUPFAM" id="SSF88688">
    <property type="entry name" value="Families 57/38 glycoside transferase middle domain"/>
    <property type="match status" value="1"/>
</dbReference>
<protein>
    <submittedName>
        <fullName evidence="6">Alpha-mannosidase</fullName>
    </submittedName>
</protein>
<dbReference type="Gene3D" id="2.70.98.30">
    <property type="entry name" value="Golgi alpha-mannosidase II, domain 4"/>
    <property type="match status" value="1"/>
</dbReference>
<dbReference type="SMART" id="SM00872">
    <property type="entry name" value="Alpha-mann_mid"/>
    <property type="match status" value="1"/>
</dbReference>
<feature type="domain" description="Glycoside hydrolase family 38 central" evidence="5">
    <location>
        <begin position="507"/>
        <end position="581"/>
    </location>
</feature>
<evidence type="ECO:0000259" key="5">
    <source>
        <dbReference type="SMART" id="SM00872"/>
    </source>
</evidence>
<dbReference type="GO" id="GO:0046872">
    <property type="term" value="F:metal ion binding"/>
    <property type="evidence" value="ECO:0007669"/>
    <property type="project" value="UniProtKB-KW"/>
</dbReference>
<evidence type="ECO:0000313" key="6">
    <source>
        <dbReference type="EMBL" id="MBO8469011.1"/>
    </source>
</evidence>
<dbReference type="AlphaFoldDB" id="A0A9D9IB62"/>
<dbReference type="InterPro" id="IPR011013">
    <property type="entry name" value="Gal_mutarotase_sf_dom"/>
</dbReference>
<dbReference type="CDD" id="cd10789">
    <property type="entry name" value="GH38N_AMII_ER_cytosolic"/>
    <property type="match status" value="1"/>
</dbReference>
<organism evidence="6 7">
    <name type="scientific">Candidatus Ornithospirochaeta stercoravium</name>
    <dbReference type="NCBI Taxonomy" id="2840897"/>
    <lineage>
        <taxon>Bacteria</taxon>
        <taxon>Pseudomonadati</taxon>
        <taxon>Spirochaetota</taxon>
        <taxon>Spirochaetia</taxon>
        <taxon>Spirochaetales</taxon>
        <taxon>Spirochaetaceae</taxon>
        <taxon>Spirochaetaceae incertae sedis</taxon>
        <taxon>Candidatus Ornithospirochaeta</taxon>
    </lineage>
</organism>
<gene>
    <name evidence="6" type="ORF">IAA72_04410</name>
</gene>
<sequence>RRNRILAILEYLEREVMTSVTPVEGVMIADYRYDLKETISEEGLEWHDFRRDGTWGGHDKHYMFKADVTATEEGKPFAVTVATGDTDLWNTDNPQILMYLNGNLRATMDMNHTMAVLTESAKKGESFHLSFYAYSNHSEAVNLFRIDTAVPDAAVMSLYFDMKNIFEAADLLDENDEERIIAFKVLEDAIDVLDTRNHELLHKSAYDASSIIDEYLASRHPSVPTVWSVGSTHIDVAWKWPVRQTREKAVRSVLTALNLLDHYPDAKFLLTQPQLYQFVKELAPSLFERIKKKVADGQWEAEGGMYVESDSVLTSGESLVRQIIHGTRFFHDELGVDHQEVLWLPDAFGFNGNIPQIMKKSGLKYFMTTKINWSDTHRFPFDVFTWRGIDGSEVLAHFISTKRYDKTGLSKVFNTTYNGLQNPSQIMGTWQRFIDKDVTNDVLTCFGYGDGGGGITYQMLENTDRMRSSIARCPKTEYTTAREYFHRLESTLDSTRLPRWEGELYFEYHRGILTSVCEEKRWNRKIEALTHSAEFLAAFAGGEYPAAEFDWIWKKMLLNQFHDILPGSAIAEVYEIAFKEYEEAAAKDRKIIDTAVSAIAGNGGSRTAVFTSTSEPSDTVYISDSPLAGMEGEATYDGRYAYLLKDLPSYGVKTYSGDSKGCGKVVEGEFPVFDTPYYHVSLDVNGNIISLFDKNADREIIQYERAGNELIAYEDRPLEYDNWNLEEYYRDKPYLWTEGKAELVENNSIRAVVRTRRTFMSSSVEQDMVFYAHTSRIDFFTKIDWHEDHLLLKAEFPVDIHAGKASYEVQFGAIERSTTENTSWDRAAFEVPAQRWADYSEPGFGCSIITDSRYGFSVKNGVMTLSLLKSGTYPDTRADHGYHETLYSFYPHSGTWREGGTVREAEAINRDIFVTSTDKNLSNSFVSCDDSGVIIDTVKRSEDGSGIIVRLYEAYGMRKKCNLSFGKAWRIYETDLLENEKFLIDEGDSVSLLVHPYEIMTLFLEEQK</sequence>
<dbReference type="InterPro" id="IPR011330">
    <property type="entry name" value="Glyco_hydro/deAcase_b/a-brl"/>
</dbReference>
<dbReference type="SUPFAM" id="SSF74650">
    <property type="entry name" value="Galactose mutarotase-like"/>
    <property type="match status" value="1"/>
</dbReference>
<dbReference type="InterPro" id="IPR000602">
    <property type="entry name" value="Glyco_hydro_38_N"/>
</dbReference>
<evidence type="ECO:0000313" key="7">
    <source>
        <dbReference type="Proteomes" id="UP000810292"/>
    </source>
</evidence>
<dbReference type="GO" id="GO:0009313">
    <property type="term" value="P:oligosaccharide catabolic process"/>
    <property type="evidence" value="ECO:0007669"/>
    <property type="project" value="TreeGrafter"/>
</dbReference>
<dbReference type="GO" id="GO:0004559">
    <property type="term" value="F:alpha-mannosidase activity"/>
    <property type="evidence" value="ECO:0007669"/>
    <property type="project" value="InterPro"/>
</dbReference>
<dbReference type="Proteomes" id="UP000810292">
    <property type="component" value="Unassembled WGS sequence"/>
</dbReference>
<dbReference type="InterPro" id="IPR028995">
    <property type="entry name" value="Glyco_hydro_57/38_cen_sf"/>
</dbReference>
<dbReference type="InterPro" id="IPR015341">
    <property type="entry name" value="Glyco_hydro_38_cen"/>
</dbReference>
<dbReference type="GO" id="GO:0030246">
    <property type="term" value="F:carbohydrate binding"/>
    <property type="evidence" value="ECO:0007669"/>
    <property type="project" value="InterPro"/>
</dbReference>
<keyword evidence="3" id="KW-0378">Hydrolase</keyword>
<dbReference type="InterPro" id="IPR037094">
    <property type="entry name" value="Glyco_hydro_38_cen_sf"/>
</dbReference>
<reference evidence="6" key="1">
    <citation type="submission" date="2020-10" db="EMBL/GenBank/DDBJ databases">
        <authorList>
            <person name="Gilroy R."/>
        </authorList>
    </citation>
    <scope>NUCLEOTIDE SEQUENCE</scope>
    <source>
        <strain evidence="6">14700</strain>
    </source>
</reference>
<dbReference type="InterPro" id="IPR011682">
    <property type="entry name" value="Glyco_hydro_38_C"/>
</dbReference>
<dbReference type="PANTHER" id="PTHR46017">
    <property type="entry name" value="ALPHA-MANNOSIDASE 2C1"/>
    <property type="match status" value="1"/>
</dbReference>
<dbReference type="Pfam" id="PF17677">
    <property type="entry name" value="Glyco_hydro38C2"/>
    <property type="match status" value="1"/>
</dbReference>
<dbReference type="Gene3D" id="3.20.110.10">
    <property type="entry name" value="Glycoside hydrolase 38, N terminal domain"/>
    <property type="match status" value="1"/>
</dbReference>
<proteinExistence type="inferred from homology"/>
<name>A0A9D9IB62_9SPIO</name>
<dbReference type="Gene3D" id="1.20.1270.50">
    <property type="entry name" value="Glycoside hydrolase family 38, central domain"/>
    <property type="match status" value="1"/>
</dbReference>
<comment type="similarity">
    <text evidence="1">Belongs to the glycosyl hydrolase 38 family.</text>
</comment>
<keyword evidence="4" id="KW-0326">Glycosidase</keyword>
<dbReference type="PANTHER" id="PTHR46017:SF1">
    <property type="entry name" value="ALPHA-MANNOSIDASE 2C1"/>
    <property type="match status" value="1"/>
</dbReference>
<keyword evidence="2" id="KW-0479">Metal-binding</keyword>
<reference evidence="6" key="2">
    <citation type="journal article" date="2021" name="PeerJ">
        <title>Extensive microbial diversity within the chicken gut microbiome revealed by metagenomics and culture.</title>
        <authorList>
            <person name="Gilroy R."/>
            <person name="Ravi A."/>
            <person name="Getino M."/>
            <person name="Pursley I."/>
            <person name="Horton D.L."/>
            <person name="Alikhan N.F."/>
            <person name="Baker D."/>
            <person name="Gharbi K."/>
            <person name="Hall N."/>
            <person name="Watson M."/>
            <person name="Adriaenssens E.M."/>
            <person name="Foster-Nyarko E."/>
            <person name="Jarju S."/>
            <person name="Secka A."/>
            <person name="Antonio M."/>
            <person name="Oren A."/>
            <person name="Chaudhuri R.R."/>
            <person name="La Ragione R."/>
            <person name="Hildebrand F."/>
            <person name="Pallen M.J."/>
        </authorList>
    </citation>
    <scope>NUCLEOTIDE SEQUENCE</scope>
    <source>
        <strain evidence="6">14700</strain>
    </source>
</reference>
<dbReference type="SUPFAM" id="SSF88713">
    <property type="entry name" value="Glycoside hydrolase/deacetylase"/>
    <property type="match status" value="1"/>
</dbReference>
<dbReference type="InterPro" id="IPR041147">
    <property type="entry name" value="GH38_C"/>
</dbReference>